<feature type="chain" id="PRO_5004670908" evidence="2">
    <location>
        <begin position="20"/>
        <end position="436"/>
    </location>
</feature>
<feature type="compositionally biased region" description="Low complexity" evidence="1">
    <location>
        <begin position="262"/>
        <end position="281"/>
    </location>
</feature>
<name>U6JVD5_9EIME</name>
<dbReference type="AlphaFoldDB" id="U6JVD5"/>
<evidence type="ECO:0000313" key="4">
    <source>
        <dbReference type="Proteomes" id="UP000030744"/>
    </source>
</evidence>
<dbReference type="Proteomes" id="UP000030744">
    <property type="component" value="Unassembled WGS sequence"/>
</dbReference>
<reference evidence="3" key="2">
    <citation type="submission" date="2013-10" db="EMBL/GenBank/DDBJ databases">
        <authorList>
            <person name="Aslett M."/>
        </authorList>
    </citation>
    <scope>NUCLEOTIDE SEQUENCE [LARGE SCALE GENOMIC DNA]</scope>
    <source>
        <strain evidence="3">Houghton</strain>
    </source>
</reference>
<dbReference type="RefSeq" id="XP_013351994.1">
    <property type="nucleotide sequence ID" value="XM_013496540.1"/>
</dbReference>
<dbReference type="InterPro" id="IPR021288">
    <property type="entry name" value="Surface_antigen"/>
</dbReference>
<keyword evidence="4" id="KW-1185">Reference proteome</keyword>
<evidence type="ECO:0000256" key="1">
    <source>
        <dbReference type="SAM" id="MobiDB-lite"/>
    </source>
</evidence>
<accession>U6JVD5</accession>
<dbReference type="GeneID" id="25379637"/>
<keyword evidence="2" id="KW-0732">Signal</keyword>
<evidence type="ECO:0000256" key="2">
    <source>
        <dbReference type="SAM" id="SignalP"/>
    </source>
</evidence>
<sequence length="436" mass="45061">MRKLSSVLVVATVLGAAHGVESGSSDQKGSAKSVDCLADFNAARERAGLEAFIAETDNEKILSTGDETYIGKICSAIQEASDLHLRHHCRKRSRCDCLLICGKVVNVTEANTKREGTYAYAPETGPVDGCSAAVSYWKKAYVNFGELPPEYNKDTDVYKDSRNLSLVALYNPNEGATLDCAYITCPISTATTTAAPTTTSSAAVSYWKKAHVNFGELPPEYEDKNDVYADSQNMSLVALYNPKEGATLDCAYITCPISTATTTSAPTTTSATTSSSSSNDAGGSGGGTGGSAGSGGGGGTGGNGGSGAGGDSGSSGSSGDNGGSFFSAERRAGVSASRGFEGRASAAAPIFYPVSREGDSGDPQRTGPSVRRLSTTSETVTGLVCLTNPAALVDGQKPFTQQLWFHLRVVVFLLSAHFHSLSACAPCVFKVLLSAV</sequence>
<feature type="region of interest" description="Disordered" evidence="1">
    <location>
        <begin position="262"/>
        <end position="326"/>
    </location>
</feature>
<reference evidence="3" key="1">
    <citation type="submission" date="2013-10" db="EMBL/GenBank/DDBJ databases">
        <title>Genomic analysis of the causative agents of coccidiosis in chickens.</title>
        <authorList>
            <person name="Reid A.J."/>
            <person name="Blake D."/>
            <person name="Billington K."/>
            <person name="Browne H."/>
            <person name="Dunn M."/>
            <person name="Hung S."/>
            <person name="Kawahara F."/>
            <person name="Miranda-Saavedra D."/>
            <person name="Mourier T."/>
            <person name="Nagra H."/>
            <person name="Otto T.D."/>
            <person name="Rawlings N."/>
            <person name="Sanchez A."/>
            <person name="Sanders M."/>
            <person name="Subramaniam C."/>
            <person name="Tay Y."/>
            <person name="Dear P."/>
            <person name="Doerig C."/>
            <person name="Gruber A."/>
            <person name="Parkinson J."/>
            <person name="Shirley M."/>
            <person name="Wan K.L."/>
            <person name="Berriman M."/>
            <person name="Tomley F."/>
            <person name="Pain A."/>
        </authorList>
    </citation>
    <scope>NUCLEOTIDE SEQUENCE [LARGE SCALE GENOMIC DNA]</scope>
    <source>
        <strain evidence="3">Houghton</strain>
    </source>
</reference>
<feature type="compositionally biased region" description="Gly residues" evidence="1">
    <location>
        <begin position="282"/>
        <end position="313"/>
    </location>
</feature>
<evidence type="ECO:0000313" key="3">
    <source>
        <dbReference type="EMBL" id="CDJ29425.1"/>
    </source>
</evidence>
<organism evidence="3 4">
    <name type="scientific">Eimeria mitis</name>
    <dbReference type="NCBI Taxonomy" id="44415"/>
    <lineage>
        <taxon>Eukaryota</taxon>
        <taxon>Sar</taxon>
        <taxon>Alveolata</taxon>
        <taxon>Apicomplexa</taxon>
        <taxon>Conoidasida</taxon>
        <taxon>Coccidia</taxon>
        <taxon>Eucoccidiorida</taxon>
        <taxon>Eimeriorina</taxon>
        <taxon>Eimeriidae</taxon>
        <taxon>Eimeria</taxon>
    </lineage>
</organism>
<dbReference type="EMBL" id="HG681907">
    <property type="protein sequence ID" value="CDJ29425.1"/>
    <property type="molecule type" value="Genomic_DNA"/>
</dbReference>
<protein>
    <submittedName>
        <fullName evidence="3">SAG family member</fullName>
    </submittedName>
</protein>
<feature type="signal peptide" evidence="2">
    <location>
        <begin position="1"/>
        <end position="19"/>
    </location>
</feature>
<dbReference type="Pfam" id="PF11054">
    <property type="entry name" value="Surface_antigen"/>
    <property type="match status" value="2"/>
</dbReference>
<proteinExistence type="predicted"/>
<gene>
    <name evidence="3" type="ORF">EMH_0049530</name>
</gene>
<dbReference type="VEuPathDB" id="ToxoDB:EMH_0049530"/>